<dbReference type="Proteomes" id="UP001186944">
    <property type="component" value="Unassembled WGS sequence"/>
</dbReference>
<feature type="region of interest" description="Disordered" evidence="2">
    <location>
        <begin position="297"/>
        <end position="323"/>
    </location>
</feature>
<dbReference type="SMART" id="SM00256">
    <property type="entry name" value="FBOX"/>
    <property type="match status" value="1"/>
</dbReference>
<evidence type="ECO:0000313" key="4">
    <source>
        <dbReference type="EMBL" id="KAK3096810.1"/>
    </source>
</evidence>
<dbReference type="InterPro" id="IPR042508">
    <property type="entry name" value="FBXW5"/>
</dbReference>
<evidence type="ECO:0000256" key="1">
    <source>
        <dbReference type="PROSITE-ProRule" id="PRU00221"/>
    </source>
</evidence>
<dbReference type="Gene3D" id="2.130.10.10">
    <property type="entry name" value="YVTN repeat-like/Quinoprotein amine dehydrogenase"/>
    <property type="match status" value="2"/>
</dbReference>
<dbReference type="PANTHER" id="PTHR20995:SF17">
    <property type="entry name" value="F-BOX_WD REPEAT-CONTAINING PROTEIN 5"/>
    <property type="match status" value="1"/>
</dbReference>
<feature type="region of interest" description="Disordered" evidence="2">
    <location>
        <begin position="538"/>
        <end position="570"/>
    </location>
</feature>
<dbReference type="PANTHER" id="PTHR20995">
    <property type="entry name" value="F-BOX/WD REPEAT-CONTAINING PROTEIN 5"/>
    <property type="match status" value="1"/>
</dbReference>
<gene>
    <name evidence="4" type="ORF">FSP39_003529</name>
</gene>
<keyword evidence="1" id="KW-0853">WD repeat</keyword>
<dbReference type="InterPro" id="IPR001680">
    <property type="entry name" value="WD40_rpt"/>
</dbReference>
<dbReference type="Pfam" id="PF12937">
    <property type="entry name" value="F-box-like"/>
    <property type="match status" value="1"/>
</dbReference>
<dbReference type="InterPro" id="IPR001810">
    <property type="entry name" value="F-box_dom"/>
</dbReference>
<dbReference type="Pfam" id="PF00400">
    <property type="entry name" value="WD40"/>
    <property type="match status" value="2"/>
</dbReference>
<dbReference type="EMBL" id="VSWD01000007">
    <property type="protein sequence ID" value="KAK3096810.1"/>
    <property type="molecule type" value="Genomic_DNA"/>
</dbReference>
<organism evidence="4 5">
    <name type="scientific">Pinctada imbricata</name>
    <name type="common">Atlantic pearl-oyster</name>
    <name type="synonym">Pinctada martensii</name>
    <dbReference type="NCBI Taxonomy" id="66713"/>
    <lineage>
        <taxon>Eukaryota</taxon>
        <taxon>Metazoa</taxon>
        <taxon>Spiralia</taxon>
        <taxon>Lophotrochozoa</taxon>
        <taxon>Mollusca</taxon>
        <taxon>Bivalvia</taxon>
        <taxon>Autobranchia</taxon>
        <taxon>Pteriomorphia</taxon>
        <taxon>Pterioida</taxon>
        <taxon>Pterioidea</taxon>
        <taxon>Pteriidae</taxon>
        <taxon>Pinctada</taxon>
    </lineage>
</organism>
<dbReference type="InterPro" id="IPR036047">
    <property type="entry name" value="F-box-like_dom_sf"/>
</dbReference>
<dbReference type="GO" id="GO:0016567">
    <property type="term" value="P:protein ubiquitination"/>
    <property type="evidence" value="ECO:0007669"/>
    <property type="project" value="InterPro"/>
</dbReference>
<evidence type="ECO:0000313" key="5">
    <source>
        <dbReference type="Proteomes" id="UP001186944"/>
    </source>
</evidence>
<proteinExistence type="predicted"/>
<reference evidence="4" key="1">
    <citation type="submission" date="2019-08" db="EMBL/GenBank/DDBJ databases">
        <title>The improved chromosome-level genome for the pearl oyster Pinctada fucata martensii using PacBio sequencing and Hi-C.</title>
        <authorList>
            <person name="Zheng Z."/>
        </authorList>
    </citation>
    <scope>NUCLEOTIDE SEQUENCE</scope>
    <source>
        <strain evidence="4">ZZ-2019</strain>
        <tissue evidence="4">Adductor muscle</tissue>
    </source>
</reference>
<dbReference type="Gene3D" id="1.20.1280.50">
    <property type="match status" value="1"/>
</dbReference>
<feature type="compositionally biased region" description="Basic and acidic residues" evidence="2">
    <location>
        <begin position="538"/>
        <end position="569"/>
    </location>
</feature>
<dbReference type="PROSITE" id="PS50294">
    <property type="entry name" value="WD_REPEATS_REGION"/>
    <property type="match status" value="1"/>
</dbReference>
<dbReference type="InterPro" id="IPR036322">
    <property type="entry name" value="WD40_repeat_dom_sf"/>
</dbReference>
<dbReference type="GO" id="GO:0080008">
    <property type="term" value="C:Cul4-RING E3 ubiquitin ligase complex"/>
    <property type="evidence" value="ECO:0007669"/>
    <property type="project" value="InterPro"/>
</dbReference>
<protein>
    <recommendedName>
        <fullName evidence="3">F-box domain-containing protein</fullName>
    </recommendedName>
</protein>
<evidence type="ECO:0000259" key="3">
    <source>
        <dbReference type="PROSITE" id="PS50181"/>
    </source>
</evidence>
<accession>A0AA89C6I4</accession>
<dbReference type="SUPFAM" id="SSF81383">
    <property type="entry name" value="F-box domain"/>
    <property type="match status" value="1"/>
</dbReference>
<dbReference type="InterPro" id="IPR015943">
    <property type="entry name" value="WD40/YVTN_repeat-like_dom_sf"/>
</dbReference>
<feature type="domain" description="F-box" evidence="3">
    <location>
        <begin position="7"/>
        <end position="53"/>
    </location>
</feature>
<dbReference type="SMART" id="SM00320">
    <property type="entry name" value="WD40"/>
    <property type="match status" value="2"/>
</dbReference>
<dbReference type="PROSITE" id="PS50082">
    <property type="entry name" value="WD_REPEATS_2"/>
    <property type="match status" value="1"/>
</dbReference>
<dbReference type="SUPFAM" id="SSF50978">
    <property type="entry name" value="WD40 repeat-like"/>
    <property type="match status" value="1"/>
</dbReference>
<dbReference type="GO" id="GO:0019005">
    <property type="term" value="C:SCF ubiquitin ligase complex"/>
    <property type="evidence" value="ECO:0007669"/>
    <property type="project" value="InterPro"/>
</dbReference>
<dbReference type="PROSITE" id="PS50181">
    <property type="entry name" value="FBOX"/>
    <property type="match status" value="1"/>
</dbReference>
<evidence type="ECO:0000256" key="2">
    <source>
        <dbReference type="SAM" id="MobiDB-lite"/>
    </source>
</evidence>
<feature type="repeat" description="WD" evidence="1">
    <location>
        <begin position="90"/>
        <end position="121"/>
    </location>
</feature>
<comment type="caution">
    <text evidence="4">The sequence shown here is derived from an EMBL/GenBank/DDBJ whole genome shotgun (WGS) entry which is preliminary data.</text>
</comment>
<name>A0AA89C6I4_PINIB</name>
<keyword evidence="5" id="KW-1185">Reference proteome</keyword>
<sequence>MDSDEEDSLWQNLTDPLLLDIFSNLNARSLLNAAQTCKNWYRLANHNMLWKYVLCNRLKKDVTLRNEDLTWQEEYKRVTYHVPIELMETCKGHNDEIYHITFSQSGRYFSTVGREGKVFLWRFCHPIELIKSSRPVGAGYTRYSEFNQSETLLLVGGLRGSFMHEGYICILTVPDLRVLYAVKGEYTNFRGTWLNDRTFLNASHFFDDRIYFKLDAHTVPSDSNYCDSDVEDMFDRCYALGKQVLKVFPCNPRNDFVKVVDPQKWHCFEPKTSNESSSSQEHESDCERNKMEATAESCVSSSNSKKNVGHEHSDSDSEITEEDDGISLERFDGWRSKFSLDNEELGKIVVLCHNSRLSSRESCLAFYYINSETINEVTQPYKTLDLKAGIHGLRVTPDDRYVVYNRRLLIDNDQEFFGGHYQRSIQVVLYDMYMETHLQTVYEGSMAESVDRISYIFPDICDLYIANGSESNFVHLWDRHYEVSLAKLVHDTADHVPTHSGVNAVVFYPYDCEVLLTVADDHSIKVWMSRNRKSYISHSEDMKRKNKEDQNGEMSHVKSDSLDTDDEHHSRTHTCCFCSRVKKRR</sequence>
<dbReference type="AlphaFoldDB" id="A0AA89C6I4"/>